<dbReference type="InterPro" id="IPR032710">
    <property type="entry name" value="NTF2-like_dom_sf"/>
</dbReference>
<feature type="domain" description="SnoaL-like" evidence="1">
    <location>
        <begin position="8"/>
        <end position="90"/>
    </location>
</feature>
<dbReference type="Proteomes" id="UP000092498">
    <property type="component" value="Chromosome"/>
</dbReference>
<dbReference type="RefSeq" id="WP_066768772.1">
    <property type="nucleotide sequence ID" value="NZ_CP013244.1"/>
</dbReference>
<evidence type="ECO:0000313" key="2">
    <source>
        <dbReference type="EMBL" id="ANP45446.1"/>
    </source>
</evidence>
<organism evidence="2 3">
    <name type="scientific">Candidatus Viadribacter manganicus</name>
    <dbReference type="NCBI Taxonomy" id="1759059"/>
    <lineage>
        <taxon>Bacteria</taxon>
        <taxon>Pseudomonadati</taxon>
        <taxon>Pseudomonadota</taxon>
        <taxon>Alphaproteobacteria</taxon>
        <taxon>Hyphomonadales</taxon>
        <taxon>Hyphomonadaceae</taxon>
        <taxon>Candidatus Viadribacter</taxon>
    </lineage>
</organism>
<evidence type="ECO:0000259" key="1">
    <source>
        <dbReference type="Pfam" id="PF12680"/>
    </source>
</evidence>
<dbReference type="InterPro" id="IPR037401">
    <property type="entry name" value="SnoaL-like"/>
</dbReference>
<protein>
    <recommendedName>
        <fullName evidence="1">SnoaL-like domain-containing protein</fullName>
    </recommendedName>
</protein>
<keyword evidence="3" id="KW-1185">Reference proteome</keyword>
<dbReference type="SUPFAM" id="SSF54427">
    <property type="entry name" value="NTF2-like"/>
    <property type="match status" value="1"/>
</dbReference>
<dbReference type="STRING" id="1759059.ATE48_05705"/>
<reference evidence="2 3" key="1">
    <citation type="submission" date="2015-11" db="EMBL/GenBank/DDBJ databases">
        <title>Whole-Genome Sequence of Candidatus Oderbacter manganicum from the National Park Lower Oder Valley, Germany.</title>
        <authorList>
            <person name="Braun B."/>
            <person name="Liere K."/>
            <person name="Szewzyk U."/>
        </authorList>
    </citation>
    <scope>NUCLEOTIDE SEQUENCE [LARGE SCALE GENOMIC DNA]</scope>
    <source>
        <strain evidence="2 3">OTSz_A_272</strain>
    </source>
</reference>
<dbReference type="Gene3D" id="3.10.450.50">
    <property type="match status" value="1"/>
</dbReference>
<sequence length="116" mass="13100">MNDVEFAKRYYEAWNKRDLDAICALYADDIEFSSPYIAALGFSPDGVIQGKDLLRLYFEKALERAPQLTFTPEVLLVGARGHTLIYRNHRGERAAETHETDGVGLVIRADATYSTE</sequence>
<dbReference type="OrthoDB" id="333383at2"/>
<dbReference type="EMBL" id="CP013244">
    <property type="protein sequence ID" value="ANP45446.1"/>
    <property type="molecule type" value="Genomic_DNA"/>
</dbReference>
<proteinExistence type="predicted"/>
<dbReference type="InParanoid" id="A0A1B1AFU0"/>
<gene>
    <name evidence="2" type="ORF">ATE48_05705</name>
</gene>
<evidence type="ECO:0000313" key="3">
    <source>
        <dbReference type="Proteomes" id="UP000092498"/>
    </source>
</evidence>
<accession>A0A1B1AFU0</accession>
<name>A0A1B1AFU0_9PROT</name>
<dbReference type="AlphaFoldDB" id="A0A1B1AFU0"/>
<dbReference type="Pfam" id="PF12680">
    <property type="entry name" value="SnoaL_2"/>
    <property type="match status" value="1"/>
</dbReference>
<dbReference type="KEGG" id="cbot:ATE48_05705"/>